<dbReference type="SUPFAM" id="SSF48403">
    <property type="entry name" value="Ankyrin repeat"/>
    <property type="match status" value="1"/>
</dbReference>
<evidence type="ECO:0000256" key="5">
    <source>
        <dbReference type="SAM" id="MobiDB-lite"/>
    </source>
</evidence>
<evidence type="ECO:0000256" key="1">
    <source>
        <dbReference type="ARBA" id="ARBA00022737"/>
    </source>
</evidence>
<dbReference type="PANTHER" id="PTHR14491:SF9">
    <property type="entry name" value="ANKYRIN REPEAT DOMAIN-CONTAINING PROTEIN SOWAHB-LIKE"/>
    <property type="match status" value="1"/>
</dbReference>
<feature type="compositionally biased region" description="Polar residues" evidence="5">
    <location>
        <begin position="1"/>
        <end position="17"/>
    </location>
</feature>
<evidence type="ECO:0000313" key="7">
    <source>
        <dbReference type="RefSeq" id="XP_045552862.1"/>
    </source>
</evidence>
<evidence type="ECO:0000256" key="4">
    <source>
        <dbReference type="PROSITE-ProRule" id="PRU00023"/>
    </source>
</evidence>
<evidence type="ECO:0000256" key="2">
    <source>
        <dbReference type="ARBA" id="ARBA00023043"/>
    </source>
</evidence>
<dbReference type="InterPro" id="IPR002110">
    <property type="entry name" value="Ankyrin_rpt"/>
</dbReference>
<keyword evidence="6" id="KW-1185">Reference proteome</keyword>
<accession>A0ABM3D232</accession>
<feature type="region of interest" description="Disordered" evidence="5">
    <location>
        <begin position="131"/>
        <end position="288"/>
    </location>
</feature>
<gene>
    <name evidence="7" type="primary">LOC106573253</name>
</gene>
<dbReference type="Proteomes" id="UP001652741">
    <property type="component" value="Chromosome ssa16"/>
</dbReference>
<proteinExistence type="inferred from homology"/>
<dbReference type="GeneID" id="106573253"/>
<name>A0ABM3D232_SALSA</name>
<keyword evidence="2 4" id="KW-0040">ANK repeat</keyword>
<feature type="compositionally biased region" description="Basic and acidic residues" evidence="5">
    <location>
        <begin position="20"/>
        <end position="29"/>
    </location>
</feature>
<feature type="compositionally biased region" description="Polar residues" evidence="5">
    <location>
        <begin position="30"/>
        <end position="50"/>
    </location>
</feature>
<sequence length="508" mass="55059">MTECSSVLPQFQESQQDMDGESRRSEHHQQPMTPRQFQDWRNSLGKSSAPDQDRLNLQGLDQGPAQDKETLPGLDQGPAQNEETLPGPDQGLAQDKERPQGLEQGLVQDEETLHVFNHGPAQDQASRKFFHQVQDQDRSLGSNKCTTEEQDPSIKVSVQDEDPPGNQDYQCNLDLEQCTAHSADQGENRLSGVNQDPVYLGPAQDPSSPHDIPILVSAGNQNQTQDSNHDLAGGMDLPHCTDPTPKQDQEKLLGSDQEQALVDPDRRLNPNQDHTTDEACGEDAGGEQGGCIPAVVITQTEGSRGPVVNQGGETAPEVTESRVEAGPLWPQTPAERPEIPTGPERPQELAIAAMIPVTTLDLSPSPLSADLSPSLIEGGDLLACCDLLSLKSDTVSLARSEGYVQEEDTRSVAASSVMSVFPRIQLDPLEKDWLRSCALGNTAALRQLLTQDSSLASKKDFITTALHWAAKQGSVEGVDMMARTGVDVNIKSVSGRRGDRWCRAVKGQ</sequence>
<organism evidence="6 7">
    <name type="scientific">Salmo salar</name>
    <name type="common">Atlantic salmon</name>
    <dbReference type="NCBI Taxonomy" id="8030"/>
    <lineage>
        <taxon>Eukaryota</taxon>
        <taxon>Metazoa</taxon>
        <taxon>Chordata</taxon>
        <taxon>Craniata</taxon>
        <taxon>Vertebrata</taxon>
        <taxon>Euteleostomi</taxon>
        <taxon>Actinopterygii</taxon>
        <taxon>Neopterygii</taxon>
        <taxon>Teleostei</taxon>
        <taxon>Protacanthopterygii</taxon>
        <taxon>Salmoniformes</taxon>
        <taxon>Salmonidae</taxon>
        <taxon>Salmoninae</taxon>
        <taxon>Salmo</taxon>
    </lineage>
</organism>
<evidence type="ECO:0000256" key="3">
    <source>
        <dbReference type="ARBA" id="ARBA00038122"/>
    </source>
</evidence>
<evidence type="ECO:0000313" key="6">
    <source>
        <dbReference type="Proteomes" id="UP001652741"/>
    </source>
</evidence>
<keyword evidence="1" id="KW-0677">Repeat</keyword>
<dbReference type="Gene3D" id="1.25.40.20">
    <property type="entry name" value="Ankyrin repeat-containing domain"/>
    <property type="match status" value="1"/>
</dbReference>
<dbReference type="InterPro" id="IPR036770">
    <property type="entry name" value="Ankyrin_rpt-contain_sf"/>
</dbReference>
<feature type="repeat" description="ANK" evidence="4">
    <location>
        <begin position="464"/>
        <end position="493"/>
    </location>
</feature>
<dbReference type="PANTHER" id="PTHR14491">
    <property type="entry name" value="SOSONDOWAH, ISOFORM G"/>
    <property type="match status" value="1"/>
</dbReference>
<dbReference type="RefSeq" id="XP_045552862.1">
    <property type="nucleotide sequence ID" value="XM_045696906.1"/>
</dbReference>
<dbReference type="PROSITE" id="PS50088">
    <property type="entry name" value="ANK_REPEAT"/>
    <property type="match status" value="1"/>
</dbReference>
<protein>
    <submittedName>
        <fullName evidence="7">Uncharacterized protein</fullName>
    </submittedName>
</protein>
<feature type="region of interest" description="Disordered" evidence="5">
    <location>
        <begin position="1"/>
        <end position="108"/>
    </location>
</feature>
<dbReference type="PROSITE" id="PS50297">
    <property type="entry name" value="ANK_REP_REGION"/>
    <property type="match status" value="1"/>
</dbReference>
<feature type="region of interest" description="Disordered" evidence="5">
    <location>
        <begin position="302"/>
        <end position="340"/>
    </location>
</feature>
<comment type="similarity">
    <text evidence="3">Belongs to the SOWAH family.</text>
</comment>
<reference evidence="7" key="1">
    <citation type="submission" date="2025-08" db="UniProtKB">
        <authorList>
            <consortium name="RefSeq"/>
        </authorList>
    </citation>
    <scope>IDENTIFICATION</scope>
</reference>